<evidence type="ECO:0000313" key="2">
    <source>
        <dbReference type="Proteomes" id="UP000825015"/>
    </source>
</evidence>
<organism evidence="1 2">
    <name type="scientific">Methanobrevibacter arboriphilus</name>
    <dbReference type="NCBI Taxonomy" id="39441"/>
    <lineage>
        <taxon>Archaea</taxon>
        <taxon>Methanobacteriati</taxon>
        <taxon>Methanobacteriota</taxon>
        <taxon>Methanomada group</taxon>
        <taxon>Methanobacteria</taxon>
        <taxon>Methanobacteriales</taxon>
        <taxon>Methanobacteriaceae</taxon>
        <taxon>Methanobrevibacter</taxon>
    </lineage>
</organism>
<protein>
    <submittedName>
        <fullName evidence="1">Uncharacterized protein</fullName>
    </submittedName>
</protein>
<keyword evidence="2" id="KW-1185">Reference proteome</keyword>
<reference evidence="1" key="1">
    <citation type="submission" date="2019-06" db="EMBL/GenBank/DDBJ databases">
        <title>Complete genome sequence of Methanobrevibacter arboriphilus strain SA.</title>
        <authorList>
            <person name="Asakawa S."/>
        </authorList>
    </citation>
    <scope>NUCLEOTIDE SEQUENCE</scope>
    <source>
        <strain evidence="1">SA</strain>
    </source>
</reference>
<dbReference type="EMBL" id="AP019779">
    <property type="protein sequence ID" value="BBL62900.1"/>
    <property type="molecule type" value="Genomic_DNA"/>
</dbReference>
<evidence type="ECO:0000313" key="1">
    <source>
        <dbReference type="EMBL" id="BBL62900.1"/>
    </source>
</evidence>
<sequence>MKSKPEHEEDEIKMEKMIGLFKKVAENPVSNRLLQRTLGYCEKDKSTKLESSLNYYLEKKDDVCKSCKLLSKIVGYIIEKGAVSFNVSTDELKEKMEDEYWVKGLASVIKGITIFKINKPFVPGAPFQVVWNITKKCNMRCVHCYESASTKAKDELSRNQVLNGIDTMAKSGVTSIAFSGGEPSIHPHIIEFIETVDDNGMFPAIATNGYIFKDEKKAENFVDNGLGFVQISLDGINPKTHDSFRKVNGAWERAVKAIKNFVDLGIFVEVSTTVTEHNIKEIPDMINFLKELKVDWFMLYNFIPTGNGSEISSLDISPEKREKLLMKAYQENTDKMQILSTAPQYAAVAESINSKRNRLNGNFTSFEVNSNKNNYKNIYENNNKNNYEYTNENNYENNDENNSENRYEDNNEYLNFKNEIYDEANNEKSVIPTHFYNPEYTNPMIAQLAEFIGGCGAGRFYINIEPNGDIYPCVFFPHEEEVKIGNIIYDDFDEMWRENPLLKQLRNKELLKGNCGNCESNNICGGCRARAYNYFKDVLAPDPGCIKNEREWEILKTKISEEEKLKINEIDQEKIILELKH</sequence>
<dbReference type="Proteomes" id="UP000825015">
    <property type="component" value="Chromosome"/>
</dbReference>
<name>A0ACA8R5I7_METAZ</name>
<proteinExistence type="predicted"/>
<accession>A0ACA8R5I7</accession>
<gene>
    <name evidence="1" type="ORF">MarbSA_19400</name>
</gene>